<evidence type="ECO:0000259" key="4">
    <source>
        <dbReference type="PROSITE" id="PS01124"/>
    </source>
</evidence>
<reference evidence="5 6" key="1">
    <citation type="submission" date="2019-02" db="EMBL/GenBank/DDBJ databases">
        <title>Genomic Encyclopedia of Type Strains, Phase IV (KMG-IV): sequencing the most valuable type-strain genomes for metagenomic binning, comparative biology and taxonomic classification.</title>
        <authorList>
            <person name="Goeker M."/>
        </authorList>
    </citation>
    <scope>NUCLEOTIDE SEQUENCE [LARGE SCALE GENOMIC DNA]</scope>
    <source>
        <strain evidence="5 6">DSM 18116</strain>
    </source>
</reference>
<proteinExistence type="predicted"/>
<dbReference type="EMBL" id="SGXA01000002">
    <property type="protein sequence ID" value="RZS72469.1"/>
    <property type="molecule type" value="Genomic_DNA"/>
</dbReference>
<name>A0A4Q7MWN9_9BACT</name>
<evidence type="ECO:0000256" key="1">
    <source>
        <dbReference type="ARBA" id="ARBA00023015"/>
    </source>
</evidence>
<sequence>MPLSLLSEITGQVTLSPCMPTMLWEYKLPDAKCLVASGPNGQYLLQELSGSNYSIWYNTFQLPLQDTLTITDDHPVIRIPFMIRNSFHYQAKGLPDWWMHESSFAMYYNAKGQTRLRFDKDRLYSSFELCITPAFLKPMAAHFPLAAALLDRACSNGPALAGSAPLVATPAMMAIIKDILNNTYTGPLRQLYLDAKVNELLLMALHRTINYKAPAAVKLSEAEVETIYEMKAFLLKQLDRSYSVEQLAKRRGLTAHKLKRGFLKIYGAGIFEYLLEARMERAGALLHETHIPVEQIARLTGYKNMANFSVVFKKYFGFPPRYFRGK</sequence>
<dbReference type="GO" id="GO:0003700">
    <property type="term" value="F:DNA-binding transcription factor activity"/>
    <property type="evidence" value="ECO:0007669"/>
    <property type="project" value="InterPro"/>
</dbReference>
<dbReference type="Proteomes" id="UP000293874">
    <property type="component" value="Unassembled WGS sequence"/>
</dbReference>
<evidence type="ECO:0000256" key="3">
    <source>
        <dbReference type="ARBA" id="ARBA00023163"/>
    </source>
</evidence>
<keyword evidence="3" id="KW-0804">Transcription</keyword>
<comment type="caution">
    <text evidence="5">The sequence shown here is derived from an EMBL/GenBank/DDBJ whole genome shotgun (WGS) entry which is preliminary data.</text>
</comment>
<dbReference type="InterPro" id="IPR053142">
    <property type="entry name" value="PchR_regulatory_protein"/>
</dbReference>
<dbReference type="PANTHER" id="PTHR47893:SF1">
    <property type="entry name" value="REGULATORY PROTEIN PCHR"/>
    <property type="match status" value="1"/>
</dbReference>
<gene>
    <name evidence="5" type="ORF">EV199_4390</name>
</gene>
<dbReference type="SMART" id="SM00342">
    <property type="entry name" value="HTH_ARAC"/>
    <property type="match status" value="1"/>
</dbReference>
<dbReference type="AlphaFoldDB" id="A0A4Q7MWN9"/>
<dbReference type="GO" id="GO:0043565">
    <property type="term" value="F:sequence-specific DNA binding"/>
    <property type="evidence" value="ECO:0007669"/>
    <property type="project" value="InterPro"/>
</dbReference>
<dbReference type="SUPFAM" id="SSF46689">
    <property type="entry name" value="Homeodomain-like"/>
    <property type="match status" value="1"/>
</dbReference>
<keyword evidence="2 5" id="KW-0238">DNA-binding</keyword>
<dbReference type="PROSITE" id="PS01124">
    <property type="entry name" value="HTH_ARAC_FAMILY_2"/>
    <property type="match status" value="1"/>
</dbReference>
<dbReference type="InterPro" id="IPR009057">
    <property type="entry name" value="Homeodomain-like_sf"/>
</dbReference>
<evidence type="ECO:0000313" key="5">
    <source>
        <dbReference type="EMBL" id="RZS72469.1"/>
    </source>
</evidence>
<evidence type="ECO:0000256" key="2">
    <source>
        <dbReference type="ARBA" id="ARBA00023125"/>
    </source>
</evidence>
<dbReference type="InterPro" id="IPR018060">
    <property type="entry name" value="HTH_AraC"/>
</dbReference>
<protein>
    <submittedName>
        <fullName evidence="5">AraC-like DNA-binding protein</fullName>
    </submittedName>
</protein>
<keyword evidence="6" id="KW-1185">Reference proteome</keyword>
<dbReference type="Gene3D" id="1.10.10.60">
    <property type="entry name" value="Homeodomain-like"/>
    <property type="match status" value="2"/>
</dbReference>
<feature type="domain" description="HTH araC/xylS-type" evidence="4">
    <location>
        <begin position="228"/>
        <end position="326"/>
    </location>
</feature>
<dbReference type="PANTHER" id="PTHR47893">
    <property type="entry name" value="REGULATORY PROTEIN PCHR"/>
    <property type="match status" value="1"/>
</dbReference>
<dbReference type="OrthoDB" id="669939at2"/>
<keyword evidence="1" id="KW-0805">Transcription regulation</keyword>
<dbReference type="InterPro" id="IPR020449">
    <property type="entry name" value="Tscrpt_reg_AraC-type_HTH"/>
</dbReference>
<organism evidence="5 6">
    <name type="scientific">Pseudobacter ginsenosidimutans</name>
    <dbReference type="NCBI Taxonomy" id="661488"/>
    <lineage>
        <taxon>Bacteria</taxon>
        <taxon>Pseudomonadati</taxon>
        <taxon>Bacteroidota</taxon>
        <taxon>Chitinophagia</taxon>
        <taxon>Chitinophagales</taxon>
        <taxon>Chitinophagaceae</taxon>
        <taxon>Pseudobacter</taxon>
    </lineage>
</organism>
<dbReference type="Pfam" id="PF12833">
    <property type="entry name" value="HTH_18"/>
    <property type="match status" value="1"/>
</dbReference>
<accession>A0A4Q7MWN9</accession>
<evidence type="ECO:0000313" key="6">
    <source>
        <dbReference type="Proteomes" id="UP000293874"/>
    </source>
</evidence>
<dbReference type="PRINTS" id="PR00032">
    <property type="entry name" value="HTHARAC"/>
</dbReference>